<keyword evidence="2" id="KW-0808">Transferase</keyword>
<accession>A0A7D3VTQ0</accession>
<dbReference type="Proteomes" id="UP000501240">
    <property type="component" value="Chromosome"/>
</dbReference>
<keyword evidence="4 7" id="KW-0418">Kinase</keyword>
<dbReference type="PANTHER" id="PTHR43671">
    <property type="entry name" value="SERINE/THREONINE-PROTEIN KINASE NEK"/>
    <property type="match status" value="1"/>
</dbReference>
<evidence type="ECO:0000256" key="2">
    <source>
        <dbReference type="ARBA" id="ARBA00022679"/>
    </source>
</evidence>
<dbReference type="PANTHER" id="PTHR43671:SF13">
    <property type="entry name" value="SERINE_THREONINE-PROTEIN KINASE NEK2"/>
    <property type="match status" value="1"/>
</dbReference>
<keyword evidence="7" id="KW-0723">Serine/threonine-protein kinase</keyword>
<dbReference type="CDD" id="cd14014">
    <property type="entry name" value="STKc_PknB_like"/>
    <property type="match status" value="1"/>
</dbReference>
<dbReference type="GO" id="GO:0005524">
    <property type="term" value="F:ATP binding"/>
    <property type="evidence" value="ECO:0007669"/>
    <property type="project" value="UniProtKB-KW"/>
</dbReference>
<dbReference type="SUPFAM" id="SSF82171">
    <property type="entry name" value="DPP6 N-terminal domain-like"/>
    <property type="match status" value="1"/>
</dbReference>
<dbReference type="EC" id="2.7.11.1" evidence="1"/>
<organism evidence="7 8">
    <name type="scientific">Actinomadura verrucosospora</name>
    <dbReference type="NCBI Taxonomy" id="46165"/>
    <lineage>
        <taxon>Bacteria</taxon>
        <taxon>Bacillati</taxon>
        <taxon>Actinomycetota</taxon>
        <taxon>Actinomycetes</taxon>
        <taxon>Streptosporangiales</taxon>
        <taxon>Thermomonosporaceae</taxon>
        <taxon>Actinomadura</taxon>
    </lineage>
</organism>
<proteinExistence type="predicted"/>
<keyword evidence="5" id="KW-0067">ATP-binding</keyword>
<dbReference type="InterPro" id="IPR011009">
    <property type="entry name" value="Kinase-like_dom_sf"/>
</dbReference>
<reference evidence="7 8" key="1">
    <citation type="submission" date="2020-05" db="EMBL/GenBank/DDBJ databases">
        <title>Actinomadura verrucosospora NRRL-B18236 (PFL_A860) Genome sequencing and assembly.</title>
        <authorList>
            <person name="Samborskyy M."/>
        </authorList>
    </citation>
    <scope>NUCLEOTIDE SEQUENCE [LARGE SCALE GENOMIC DNA]</scope>
    <source>
        <strain evidence="7 8">NRRL:B18236</strain>
    </source>
</reference>
<dbReference type="InterPro" id="IPR008271">
    <property type="entry name" value="Ser/Thr_kinase_AS"/>
</dbReference>
<evidence type="ECO:0000313" key="8">
    <source>
        <dbReference type="Proteomes" id="UP000501240"/>
    </source>
</evidence>
<dbReference type="Gene3D" id="2.130.10.10">
    <property type="entry name" value="YVTN repeat-like/Quinoprotein amine dehydrogenase"/>
    <property type="match status" value="3"/>
</dbReference>
<dbReference type="PROSITE" id="PS00108">
    <property type="entry name" value="PROTEIN_KINASE_ST"/>
    <property type="match status" value="1"/>
</dbReference>
<feature type="domain" description="Protein kinase" evidence="6">
    <location>
        <begin position="16"/>
        <end position="263"/>
    </location>
</feature>
<dbReference type="Pfam" id="PF20703">
    <property type="entry name" value="nSTAND1"/>
    <property type="match status" value="1"/>
</dbReference>
<dbReference type="Gene3D" id="1.10.510.10">
    <property type="entry name" value="Transferase(Phosphotransferase) domain 1"/>
    <property type="match status" value="1"/>
</dbReference>
<dbReference type="RefSeq" id="WP_173092234.1">
    <property type="nucleotide sequence ID" value="NZ_CP053892.1"/>
</dbReference>
<evidence type="ECO:0000256" key="5">
    <source>
        <dbReference type="ARBA" id="ARBA00022840"/>
    </source>
</evidence>
<dbReference type="AlphaFoldDB" id="A0A7D3VTQ0"/>
<dbReference type="InterPro" id="IPR015943">
    <property type="entry name" value="WD40/YVTN_repeat-like_dom_sf"/>
</dbReference>
<dbReference type="InterPro" id="IPR050660">
    <property type="entry name" value="NEK_Ser/Thr_kinase"/>
</dbReference>
<evidence type="ECO:0000313" key="7">
    <source>
        <dbReference type="EMBL" id="QKG18772.1"/>
    </source>
</evidence>
<dbReference type="PROSITE" id="PS50011">
    <property type="entry name" value="PROTEIN_KINASE_DOM"/>
    <property type="match status" value="1"/>
</dbReference>
<evidence type="ECO:0000259" key="6">
    <source>
        <dbReference type="PROSITE" id="PS50011"/>
    </source>
</evidence>
<dbReference type="InterPro" id="IPR049052">
    <property type="entry name" value="nSTAND1"/>
</dbReference>
<evidence type="ECO:0000256" key="1">
    <source>
        <dbReference type="ARBA" id="ARBA00012513"/>
    </source>
</evidence>
<dbReference type="InterPro" id="IPR000719">
    <property type="entry name" value="Prot_kinase_dom"/>
</dbReference>
<dbReference type="GO" id="GO:0004674">
    <property type="term" value="F:protein serine/threonine kinase activity"/>
    <property type="evidence" value="ECO:0007669"/>
    <property type="project" value="UniProtKB-KW"/>
</dbReference>
<keyword evidence="8" id="KW-1185">Reference proteome</keyword>
<dbReference type="SUPFAM" id="SSF50998">
    <property type="entry name" value="Quinoprotein alcohol dehydrogenase-like"/>
    <property type="match status" value="1"/>
</dbReference>
<keyword evidence="3" id="KW-0547">Nucleotide-binding</keyword>
<dbReference type="EMBL" id="CP053892">
    <property type="protein sequence ID" value="QKG18772.1"/>
    <property type="molecule type" value="Genomic_DNA"/>
</dbReference>
<dbReference type="SUPFAM" id="SSF56112">
    <property type="entry name" value="Protein kinase-like (PK-like)"/>
    <property type="match status" value="1"/>
</dbReference>
<dbReference type="SMART" id="SM00220">
    <property type="entry name" value="S_TKc"/>
    <property type="match status" value="1"/>
</dbReference>
<dbReference type="InterPro" id="IPR011047">
    <property type="entry name" value="Quinoprotein_ADH-like_sf"/>
</dbReference>
<name>A0A7D3VTQ0_ACTVE</name>
<dbReference type="Pfam" id="PF00069">
    <property type="entry name" value="Pkinase"/>
    <property type="match status" value="1"/>
</dbReference>
<evidence type="ECO:0000256" key="4">
    <source>
        <dbReference type="ARBA" id="ARBA00022777"/>
    </source>
</evidence>
<protein>
    <recommendedName>
        <fullName evidence="1">non-specific serine/threonine protein kinase</fullName>
        <ecNumber evidence="1">2.7.11.1</ecNumber>
    </recommendedName>
</protein>
<gene>
    <name evidence="7" type="ORF">ACTIVE_0408</name>
</gene>
<sequence length="1163" mass="125613">MAEPLHPGDPRQLGSFYLDGRLGAGGQGVVYEGYGPDGERVAVKALHGVRDEDRETLRKEIWAWRKVAAYCTAKVLHADLDGPIPFVVSEHVAGPNLRQAVERAGRYGPDELRRLAIGLATALVGVHRARVVHRDLKPENILLAPDGPRLIDFGIARIEEQPTTTGLLKGTLRYMPPERYRGEHGDAKVDVWGWGAVVLFAATGRHAFSGDTAPVIARQVETHHPDTSVLEEPLRSLVTASLAKDPADRPSAEDLLLGLVGAIDLKEATRRAVPGDRPEPPEPSRAELAEVVFTGLGVREQEAVPQMLLRMVAPGERAEDTLRSARRDEFSDGQVDERVVDRVLRDFTEAGVLVWADGTVTLSSAALIRAWPRLREWADGERAGLGVHQDLVDASRLWHGHGRKRSDLYQGTALERAQSWAATGRRHLTLNLVERGFLDAAAGLSLRRGRVRALISVGLAVLLVVAIGAAAVAIDQRRTVVGQRDRAASAQVAGLAQSLRRSRPDLARRLAVAAGALADTPESWSALVALRHQVERRSVRLPDFDAIWSDLDGSGRLLAAAGGNQAGLWEADSGRKVGSFRAAAGVGGVDVSDDGRTVAVRVLDGTVAILSAPGLRVRNVIRYKAQGLLSAAELQLSPAGTYLAATETDANRFGITVWDTRTGRQVFHDPHITGFVSFSPQETVLSIKSDKTVTWTDLRTGKKVPAPDFHIGEEPGFQAVRFSPDGRTAALPGKNGVRLVSLDTGTSLEVEGDKDVTRADQTFSHSGEFLATQLNLWRVSPDDGVVMRYPTTMDECAAGTFRFTAGDTELRCTSGDGVLFSLDVSRYTERPARTPVEYDLATSSRDGSTMAVLRDDEAVEIWSTSPLAKRFELPKERFGTGAGLKLSPNGRMLAVGTGMGDEKIDVWDLSKRTRIGSLPGAVTQYSDPVVENVDFAPDGRSLVRNRPDDAGSSLSFWGLSPMRRIREVRGQPWGAVAFRPDGKAVLSGHTLVEFPSGKVLRRGSTGLEAGRYSADGKMIFDGPSELRASVSFYDAATLARTGYVLRTGDLTPTGRYSLPVHDAGDRVLAVAYGKSDADGEIKLWDLRTRTALGIPLTGHRRTVLAMAFTPGGQSLVSVDSTGGFRTFTVAPARLRAELCATTGALTKAEWKANIPDVPYQKTC</sequence>
<evidence type="ECO:0000256" key="3">
    <source>
        <dbReference type="ARBA" id="ARBA00022741"/>
    </source>
</evidence>